<feature type="chain" id="PRO_5040164666" description="acid phosphatase" evidence="8">
    <location>
        <begin position="21"/>
        <end position="369"/>
    </location>
</feature>
<evidence type="ECO:0000256" key="7">
    <source>
        <dbReference type="ARBA" id="ARBA00023180"/>
    </source>
</evidence>
<dbReference type="PANTHER" id="PTHR11567:SF211">
    <property type="entry name" value="PROSTATIC ACID PHOSPHATASE"/>
    <property type="match status" value="1"/>
</dbReference>
<dbReference type="SUPFAM" id="SSF53254">
    <property type="entry name" value="Phosphoglycerate mutase-like"/>
    <property type="match status" value="1"/>
</dbReference>
<keyword evidence="7" id="KW-0325">Glycoprotein</keyword>
<organism evidence="9 10">
    <name type="scientific">Psylliodes chrysocephalus</name>
    <dbReference type="NCBI Taxonomy" id="3402493"/>
    <lineage>
        <taxon>Eukaryota</taxon>
        <taxon>Metazoa</taxon>
        <taxon>Ecdysozoa</taxon>
        <taxon>Arthropoda</taxon>
        <taxon>Hexapoda</taxon>
        <taxon>Insecta</taxon>
        <taxon>Pterygota</taxon>
        <taxon>Neoptera</taxon>
        <taxon>Endopterygota</taxon>
        <taxon>Coleoptera</taxon>
        <taxon>Polyphaga</taxon>
        <taxon>Cucujiformia</taxon>
        <taxon>Chrysomeloidea</taxon>
        <taxon>Chrysomelidae</taxon>
        <taxon>Galerucinae</taxon>
        <taxon>Alticini</taxon>
        <taxon>Psylliodes</taxon>
    </lineage>
</organism>
<dbReference type="PANTHER" id="PTHR11567">
    <property type="entry name" value="ACID PHOSPHATASE-RELATED"/>
    <property type="match status" value="1"/>
</dbReference>
<dbReference type="GO" id="GO:0003993">
    <property type="term" value="F:acid phosphatase activity"/>
    <property type="evidence" value="ECO:0007669"/>
    <property type="project" value="UniProtKB-EC"/>
</dbReference>
<evidence type="ECO:0000256" key="6">
    <source>
        <dbReference type="ARBA" id="ARBA00023157"/>
    </source>
</evidence>
<dbReference type="EC" id="3.1.3.2" evidence="3"/>
<dbReference type="CDD" id="cd07061">
    <property type="entry name" value="HP_HAP_like"/>
    <property type="match status" value="1"/>
</dbReference>
<dbReference type="Proteomes" id="UP001153636">
    <property type="component" value="Chromosome 6"/>
</dbReference>
<evidence type="ECO:0000256" key="8">
    <source>
        <dbReference type="SAM" id="SignalP"/>
    </source>
</evidence>
<reference evidence="9" key="1">
    <citation type="submission" date="2022-01" db="EMBL/GenBank/DDBJ databases">
        <authorList>
            <person name="King R."/>
        </authorList>
    </citation>
    <scope>NUCLEOTIDE SEQUENCE</scope>
</reference>
<evidence type="ECO:0000256" key="5">
    <source>
        <dbReference type="ARBA" id="ARBA00022801"/>
    </source>
</evidence>
<keyword evidence="5" id="KW-0378">Hydrolase</keyword>
<keyword evidence="4 8" id="KW-0732">Signal</keyword>
<comment type="catalytic activity">
    <reaction evidence="1">
        <text>a phosphate monoester + H2O = an alcohol + phosphate</text>
        <dbReference type="Rhea" id="RHEA:15017"/>
        <dbReference type="ChEBI" id="CHEBI:15377"/>
        <dbReference type="ChEBI" id="CHEBI:30879"/>
        <dbReference type="ChEBI" id="CHEBI:43474"/>
        <dbReference type="ChEBI" id="CHEBI:67140"/>
        <dbReference type="EC" id="3.1.3.2"/>
    </reaction>
</comment>
<keyword evidence="6" id="KW-1015">Disulfide bond</keyword>
<dbReference type="Gene3D" id="3.40.50.1240">
    <property type="entry name" value="Phosphoglycerate mutase-like"/>
    <property type="match status" value="1"/>
</dbReference>
<dbReference type="PROSITE" id="PS00616">
    <property type="entry name" value="HIS_ACID_PHOSPHAT_1"/>
    <property type="match status" value="1"/>
</dbReference>
<gene>
    <name evidence="9" type="ORF">PSYICH_LOCUS12813</name>
</gene>
<evidence type="ECO:0000256" key="2">
    <source>
        <dbReference type="ARBA" id="ARBA00005375"/>
    </source>
</evidence>
<name>A0A9P0D488_9CUCU</name>
<accession>A0A9P0D488</accession>
<comment type="similarity">
    <text evidence="2">Belongs to the histidine acid phosphatase family.</text>
</comment>
<feature type="signal peptide" evidence="8">
    <location>
        <begin position="1"/>
        <end position="20"/>
    </location>
</feature>
<dbReference type="InterPro" id="IPR033379">
    <property type="entry name" value="Acid_Pase_AS"/>
</dbReference>
<dbReference type="InterPro" id="IPR000560">
    <property type="entry name" value="His_Pase_clade-2"/>
</dbReference>
<dbReference type="InterPro" id="IPR050645">
    <property type="entry name" value="Histidine_acid_phosphatase"/>
</dbReference>
<evidence type="ECO:0000256" key="4">
    <source>
        <dbReference type="ARBA" id="ARBA00022729"/>
    </source>
</evidence>
<evidence type="ECO:0000313" key="10">
    <source>
        <dbReference type="Proteomes" id="UP001153636"/>
    </source>
</evidence>
<dbReference type="EMBL" id="OV651818">
    <property type="protein sequence ID" value="CAH1111713.1"/>
    <property type="molecule type" value="Genomic_DNA"/>
</dbReference>
<dbReference type="AlphaFoldDB" id="A0A9P0D488"/>
<dbReference type="OrthoDB" id="10257284at2759"/>
<proteinExistence type="inferred from homology"/>
<keyword evidence="10" id="KW-1185">Reference proteome</keyword>
<protein>
    <recommendedName>
        <fullName evidence="3">acid phosphatase</fullName>
        <ecNumber evidence="3">3.1.3.2</ecNumber>
    </recommendedName>
</protein>
<dbReference type="InterPro" id="IPR029033">
    <property type="entry name" value="His_PPase_superfam"/>
</dbReference>
<dbReference type="Pfam" id="PF00328">
    <property type="entry name" value="His_Phos_2"/>
    <property type="match status" value="1"/>
</dbReference>
<evidence type="ECO:0000313" key="9">
    <source>
        <dbReference type="EMBL" id="CAH1111713.1"/>
    </source>
</evidence>
<evidence type="ECO:0000256" key="1">
    <source>
        <dbReference type="ARBA" id="ARBA00000032"/>
    </source>
</evidence>
<evidence type="ECO:0000256" key="3">
    <source>
        <dbReference type="ARBA" id="ARBA00012646"/>
    </source>
</evidence>
<sequence>MKTYWCFLIFVFTYDGFMQGISSSSSDNSSKLVAVVVISRHGDRSPFRSFPNDKFFNESYWPNGLGGQMTEYGIKRLYKLGQWLRERYNHFLSDIYSRKEIYAYAPDFDRCLMSITASLAGMYPPKGHQIWNDHLSWQPVPVHTTTVDTDQIFTNNRYCPKYHQLYLQAKETETSFLKNKYSSFFEFILKKTGWTNADISDISMVRSVFYCYLNYNTSYLPDWYKEVDLELLEHLAGIKYAIPTTTLELTRLQVGPFYDFIFNHFNKFVKPTFEIRPAKFLMMSAQDTSMVPILDSIGCYKNTPVGFGDTVIWELSQQNDRYYLNLFYKWEDKLEQMDCCLNCDYEQFQKNLTYITVDVHQWKKECNSV</sequence>